<evidence type="ECO:0000259" key="1">
    <source>
        <dbReference type="Pfam" id="PF22548"/>
    </source>
</evidence>
<feature type="domain" description="TOTE conflict system primase" evidence="1">
    <location>
        <begin position="34"/>
        <end position="203"/>
    </location>
</feature>
<dbReference type="OrthoDB" id="2453150at2"/>
<dbReference type="Pfam" id="PF22548">
    <property type="entry name" value="AEP-TOTE"/>
    <property type="match status" value="1"/>
</dbReference>
<dbReference type="RefSeq" id="WP_142538693.1">
    <property type="nucleotide sequence ID" value="NZ_BMIE01000005.1"/>
</dbReference>
<sequence length="493" mass="58707">MSNKNKDIIKKINELFIMARYQYLILSEHGNYQTFNSYKNEKVFPLNDYVVQRHIDGKATLGVFSSTYHTKFICFDIDVKDKVKAKWTVYRLVNALMELGIQNEEIHISISGNKGYHVDLYFNEPIKNELAHELYLLTMNKSELLKIDYGEVEYRPNGMRQGVKLPLGINFKNKRKPRCWYVDYYKGLKPIRNVQYILKIKQMDIGTIYNILERERDMVEEKEVREVEEVRGFIDSKYTPLKIYRENIGEQETIEAIEKLLHTGLTTTGMRHNSLFKLAKYFRHQGLTEEENYKKLVEWLSEQDTRCYTTKWEDCIKDIQSSVKYIYENEVSLTIEEKDLFVTYEEMRQILQLKSKNEKLLTYCLLIHSKRYAMKNGNFYMVFRQMSEASGLAEKTTRNLIDVLEQNGVIEIIERNRHVRNEHGKVIKKEKKPNVYKMNIEYEEEKDSSFKVVCNGLNYSDSFNSCIIHFFDKKTLQKMLPRRQYENLVKQIS</sequence>
<name>A0A544T8S7_9BACI</name>
<reference evidence="2 3" key="1">
    <citation type="submission" date="2019-05" db="EMBL/GenBank/DDBJ databases">
        <title>Psychrobacillus vulpis sp. nov., a new species isolated from feces of a red fox that inhabits in The Tablas de Daimiel Natural Park, Albacete, Spain.</title>
        <authorList>
            <person name="Rodriguez M."/>
            <person name="Reina J.C."/>
            <person name="Bejar V."/>
            <person name="Llamas I."/>
        </authorList>
    </citation>
    <scope>NUCLEOTIDE SEQUENCE [LARGE SCALE GENOMIC DNA]</scope>
    <source>
        <strain evidence="2 3">NEAU-3TGS17</strain>
    </source>
</reference>
<proteinExistence type="predicted"/>
<evidence type="ECO:0000313" key="2">
    <source>
        <dbReference type="EMBL" id="TQR13861.1"/>
    </source>
</evidence>
<organism evidence="2 3">
    <name type="scientific">Psychrobacillus lasiicapitis</name>
    <dbReference type="NCBI Taxonomy" id="1636719"/>
    <lineage>
        <taxon>Bacteria</taxon>
        <taxon>Bacillati</taxon>
        <taxon>Bacillota</taxon>
        <taxon>Bacilli</taxon>
        <taxon>Bacillales</taxon>
        <taxon>Bacillaceae</taxon>
        <taxon>Psychrobacillus</taxon>
    </lineage>
</organism>
<dbReference type="SUPFAM" id="SSF56747">
    <property type="entry name" value="Prim-pol domain"/>
    <property type="match status" value="1"/>
</dbReference>
<comment type="caution">
    <text evidence="2">The sequence shown here is derived from an EMBL/GenBank/DDBJ whole genome shotgun (WGS) entry which is preliminary data.</text>
</comment>
<accession>A0A544T8S7</accession>
<dbReference type="Gene3D" id="1.10.10.10">
    <property type="entry name" value="Winged helix-like DNA-binding domain superfamily/Winged helix DNA-binding domain"/>
    <property type="match status" value="1"/>
</dbReference>
<keyword evidence="3" id="KW-1185">Reference proteome</keyword>
<dbReference type="InterPro" id="IPR054347">
    <property type="entry name" value="TOTE_primase"/>
</dbReference>
<dbReference type="InterPro" id="IPR036388">
    <property type="entry name" value="WH-like_DNA-bd_sf"/>
</dbReference>
<evidence type="ECO:0000313" key="3">
    <source>
        <dbReference type="Proteomes" id="UP000317316"/>
    </source>
</evidence>
<protein>
    <recommendedName>
        <fullName evidence="1">TOTE conflict system primase domain-containing protein</fullName>
    </recommendedName>
</protein>
<dbReference type="AlphaFoldDB" id="A0A544T8S7"/>
<gene>
    <name evidence="2" type="ORF">FG382_09635</name>
</gene>
<dbReference type="Proteomes" id="UP000317316">
    <property type="component" value="Unassembled WGS sequence"/>
</dbReference>
<dbReference type="EMBL" id="VDGH01000005">
    <property type="protein sequence ID" value="TQR13861.1"/>
    <property type="molecule type" value="Genomic_DNA"/>
</dbReference>